<dbReference type="RefSeq" id="XP_010774114.1">
    <property type="nucleotide sequence ID" value="XM_010775812.1"/>
</dbReference>
<organism evidence="10 11">
    <name type="scientific">Notothenia coriiceps</name>
    <name type="common">black rockcod</name>
    <dbReference type="NCBI Taxonomy" id="8208"/>
    <lineage>
        <taxon>Eukaryota</taxon>
        <taxon>Metazoa</taxon>
        <taxon>Chordata</taxon>
        <taxon>Craniata</taxon>
        <taxon>Vertebrata</taxon>
        <taxon>Euteleostomi</taxon>
        <taxon>Actinopterygii</taxon>
        <taxon>Neopterygii</taxon>
        <taxon>Teleostei</taxon>
        <taxon>Neoteleostei</taxon>
        <taxon>Acanthomorphata</taxon>
        <taxon>Eupercaria</taxon>
        <taxon>Perciformes</taxon>
        <taxon>Notothenioidei</taxon>
        <taxon>Nototheniidae</taxon>
        <taxon>Notothenia</taxon>
    </lineage>
</organism>
<keyword evidence="9" id="KW-0812">Transmembrane</keyword>
<evidence type="ECO:0000256" key="3">
    <source>
        <dbReference type="ARBA" id="ARBA00005903"/>
    </source>
</evidence>
<dbReference type="FunFam" id="2.130.10.10:FF:000116">
    <property type="entry name" value="DDB1- and CUL4-associated factor 10"/>
    <property type="match status" value="1"/>
</dbReference>
<dbReference type="GO" id="GO:0080008">
    <property type="term" value="C:Cul4-RING E3 ubiquitin ligase complex"/>
    <property type="evidence" value="ECO:0007669"/>
    <property type="project" value="TreeGrafter"/>
</dbReference>
<keyword evidence="7" id="KW-0833">Ubl conjugation pathway</keyword>
<feature type="transmembrane region" description="Helical" evidence="9">
    <location>
        <begin position="76"/>
        <end position="96"/>
    </location>
</feature>
<accession>A0A6I9N7Z2</accession>
<evidence type="ECO:0000256" key="5">
    <source>
        <dbReference type="ARBA" id="ARBA00022574"/>
    </source>
</evidence>
<dbReference type="OrthoDB" id="20669at2759"/>
<dbReference type="Proteomes" id="UP000504611">
    <property type="component" value="Unplaced"/>
</dbReference>
<gene>
    <name evidence="11" type="primary">wdr32</name>
</gene>
<reference evidence="11" key="1">
    <citation type="submission" date="2025-08" db="UniProtKB">
        <authorList>
            <consortium name="RefSeq"/>
        </authorList>
    </citation>
    <scope>IDENTIFICATION</scope>
    <source>
        <tissue evidence="11">Muscle</tissue>
    </source>
</reference>
<dbReference type="AlphaFoldDB" id="A0A6I9N7Z2"/>
<keyword evidence="9" id="KW-1133">Transmembrane helix</keyword>
<evidence type="ECO:0000256" key="1">
    <source>
        <dbReference type="ARBA" id="ARBA00002614"/>
    </source>
</evidence>
<protein>
    <recommendedName>
        <fullName evidence="4">DDB1- and CUL4-associated factor 10</fullName>
    </recommendedName>
    <alternativeName>
        <fullName evidence="8">WD repeat-containing protein 32</fullName>
    </alternativeName>
</protein>
<evidence type="ECO:0000256" key="4">
    <source>
        <dbReference type="ARBA" id="ARBA00021765"/>
    </source>
</evidence>
<dbReference type="GeneID" id="104949452"/>
<keyword evidence="9" id="KW-0472">Membrane</keyword>
<keyword evidence="6" id="KW-0677">Repeat</keyword>
<dbReference type="PANTHER" id="PTHR14588:SF2">
    <property type="entry name" value="DDB1- AND CUL4-ASSOCIATED FACTOR 10"/>
    <property type="match status" value="1"/>
</dbReference>
<evidence type="ECO:0000256" key="9">
    <source>
        <dbReference type="SAM" id="Phobius"/>
    </source>
</evidence>
<dbReference type="CTD" id="405882"/>
<evidence type="ECO:0000256" key="6">
    <source>
        <dbReference type="ARBA" id="ARBA00022737"/>
    </source>
</evidence>
<dbReference type="InterPro" id="IPR039085">
    <property type="entry name" value="DCA10"/>
</dbReference>
<sequence>RPDIALLWFLIPFKAAKHLICDQYRWLTIKLFSALLLLAILGLFLYSMPGRPDIALLWFLIPFKAAKHLICDQYRWLTIKIVSVLLLLAILGLFLYNMPGYMETIRPSPLLPPPPSGLSPRNSLEVLTPEIPGERDRGNCITSLQLHPKGWAALIRCSSNMDDQEWTCVYEFQEGAPSRPLASPRCSLRLTHYIEEANVGRGYIKELCFSPDGRLICSPYGYGVRLLAFDESCGELSDCLPVQTSVLREIRSLYSHSDVVLTTKFSPTHCQLASGCLSGRVALYQPKF</sequence>
<comment type="pathway">
    <text evidence="2">Protein modification; protein ubiquitination.</text>
</comment>
<dbReference type="SUPFAM" id="SSF50978">
    <property type="entry name" value="WD40 repeat-like"/>
    <property type="match status" value="1"/>
</dbReference>
<dbReference type="Pfam" id="PF00400">
    <property type="entry name" value="WD40"/>
    <property type="match status" value="1"/>
</dbReference>
<dbReference type="InterPro" id="IPR015943">
    <property type="entry name" value="WD40/YVTN_repeat-like_dom_sf"/>
</dbReference>
<evidence type="ECO:0000256" key="2">
    <source>
        <dbReference type="ARBA" id="ARBA00004906"/>
    </source>
</evidence>
<evidence type="ECO:0000313" key="11">
    <source>
        <dbReference type="RefSeq" id="XP_010774114.1"/>
    </source>
</evidence>
<evidence type="ECO:0000313" key="10">
    <source>
        <dbReference type="Proteomes" id="UP000504611"/>
    </source>
</evidence>
<name>A0A6I9N7Z2_9TELE</name>
<keyword evidence="5" id="KW-0853">WD repeat</keyword>
<evidence type="ECO:0000256" key="8">
    <source>
        <dbReference type="ARBA" id="ARBA00030914"/>
    </source>
</evidence>
<proteinExistence type="inferred from homology"/>
<dbReference type="Gene3D" id="2.130.10.10">
    <property type="entry name" value="YVTN repeat-like/Quinoprotein amine dehydrogenase"/>
    <property type="match status" value="1"/>
</dbReference>
<comment type="function">
    <text evidence="1">May function as a substrate receptor for CUL4-DDB1 E3 ubiquitin-protein ligase complex.</text>
</comment>
<dbReference type="KEGG" id="ncc:104949452"/>
<keyword evidence="10" id="KW-1185">Reference proteome</keyword>
<evidence type="ECO:0000256" key="7">
    <source>
        <dbReference type="ARBA" id="ARBA00022786"/>
    </source>
</evidence>
<dbReference type="InterPro" id="IPR001680">
    <property type="entry name" value="WD40_rpt"/>
</dbReference>
<dbReference type="PANTHER" id="PTHR14588">
    <property type="entry name" value="DDB1- AND CUL4-ASSOCIATED FACTOR 10"/>
    <property type="match status" value="1"/>
</dbReference>
<comment type="similarity">
    <text evidence="3">Belongs to the WD repeat DCAF10 family.</text>
</comment>
<feature type="non-terminal residue" evidence="11">
    <location>
        <position position="1"/>
    </location>
</feature>
<feature type="transmembrane region" description="Helical" evidence="9">
    <location>
        <begin position="26"/>
        <end position="46"/>
    </location>
</feature>
<dbReference type="InterPro" id="IPR036322">
    <property type="entry name" value="WD40_repeat_dom_sf"/>
</dbReference>